<dbReference type="AlphaFoldDB" id="A0A9W9R7Q9"/>
<keyword evidence="1" id="KW-0677">Repeat</keyword>
<reference evidence="6" key="2">
    <citation type="journal article" date="2023" name="IMA Fungus">
        <title>Comparative genomic study of the Penicillium genus elucidates a diverse pangenome and 15 lateral gene transfer events.</title>
        <authorList>
            <person name="Petersen C."/>
            <person name="Sorensen T."/>
            <person name="Nielsen M.R."/>
            <person name="Sondergaard T.E."/>
            <person name="Sorensen J.L."/>
            <person name="Fitzpatrick D.A."/>
            <person name="Frisvad J.C."/>
            <person name="Nielsen K.L."/>
        </authorList>
    </citation>
    <scope>NUCLEOTIDE SEQUENCE</scope>
    <source>
        <strain evidence="6">IBT 29864</strain>
    </source>
</reference>
<dbReference type="GeneID" id="81444481"/>
<feature type="repeat" description="ANK" evidence="3">
    <location>
        <begin position="134"/>
        <end position="166"/>
    </location>
</feature>
<dbReference type="Pfam" id="PF12796">
    <property type="entry name" value="Ank_2"/>
    <property type="match status" value="3"/>
</dbReference>
<reference evidence="6" key="1">
    <citation type="submission" date="2022-11" db="EMBL/GenBank/DDBJ databases">
        <authorList>
            <person name="Petersen C."/>
        </authorList>
    </citation>
    <scope>NUCLEOTIDE SEQUENCE</scope>
    <source>
        <strain evidence="6">IBT 29864</strain>
    </source>
</reference>
<accession>A0A9W9R7Q9</accession>
<dbReference type="Proteomes" id="UP001147782">
    <property type="component" value="Unassembled WGS sequence"/>
</dbReference>
<dbReference type="PANTHER" id="PTHR24166">
    <property type="entry name" value="ROLLING PEBBLES, ISOFORM B"/>
    <property type="match status" value="1"/>
</dbReference>
<feature type="repeat" description="ANK" evidence="3">
    <location>
        <begin position="310"/>
        <end position="342"/>
    </location>
</feature>
<evidence type="ECO:0000313" key="6">
    <source>
        <dbReference type="EMBL" id="KAJ5355177.1"/>
    </source>
</evidence>
<dbReference type="PROSITE" id="PS50181">
    <property type="entry name" value="FBOX"/>
    <property type="match status" value="1"/>
</dbReference>
<protein>
    <submittedName>
        <fullName evidence="6">Ankyrin</fullName>
    </submittedName>
</protein>
<dbReference type="InterPro" id="IPR001810">
    <property type="entry name" value="F-box_dom"/>
</dbReference>
<evidence type="ECO:0000256" key="1">
    <source>
        <dbReference type="ARBA" id="ARBA00022737"/>
    </source>
</evidence>
<dbReference type="SMART" id="SM00248">
    <property type="entry name" value="ANK"/>
    <property type="match status" value="11"/>
</dbReference>
<dbReference type="PRINTS" id="PR01415">
    <property type="entry name" value="ANKYRIN"/>
</dbReference>
<comment type="caution">
    <text evidence="6">The sequence shown here is derived from an EMBL/GenBank/DDBJ whole genome shotgun (WGS) entry which is preliminary data.</text>
</comment>
<dbReference type="RefSeq" id="XP_056549200.1">
    <property type="nucleotide sequence ID" value="XM_056705302.1"/>
</dbReference>
<evidence type="ECO:0000256" key="2">
    <source>
        <dbReference type="ARBA" id="ARBA00023043"/>
    </source>
</evidence>
<feature type="repeat" description="ANK" evidence="3">
    <location>
        <begin position="445"/>
        <end position="469"/>
    </location>
</feature>
<name>A0A9W9R7Q9_9EURO</name>
<evidence type="ECO:0000256" key="3">
    <source>
        <dbReference type="PROSITE-ProRule" id="PRU00023"/>
    </source>
</evidence>
<dbReference type="CDD" id="cd09917">
    <property type="entry name" value="F-box_SF"/>
    <property type="match status" value="1"/>
</dbReference>
<dbReference type="Gene3D" id="1.25.40.20">
    <property type="entry name" value="Ankyrin repeat-containing domain"/>
    <property type="match status" value="3"/>
</dbReference>
<gene>
    <name evidence="6" type="ORF">N7496_012389</name>
</gene>
<dbReference type="InterPro" id="IPR002110">
    <property type="entry name" value="Ankyrin_rpt"/>
</dbReference>
<dbReference type="PANTHER" id="PTHR24166:SF48">
    <property type="entry name" value="PROTEIN VAPYRIN"/>
    <property type="match status" value="1"/>
</dbReference>
<feature type="repeat" description="ANK" evidence="3">
    <location>
        <begin position="278"/>
        <end position="310"/>
    </location>
</feature>
<dbReference type="SUPFAM" id="SSF48403">
    <property type="entry name" value="Ankyrin repeat"/>
    <property type="match status" value="2"/>
</dbReference>
<feature type="region of interest" description="Disordered" evidence="4">
    <location>
        <begin position="166"/>
        <end position="185"/>
    </location>
</feature>
<dbReference type="InterPro" id="IPR050889">
    <property type="entry name" value="Dendritic_Spine_Reg/Scaffold"/>
</dbReference>
<dbReference type="EMBL" id="JAPZBS010000010">
    <property type="protein sequence ID" value="KAJ5355177.1"/>
    <property type="molecule type" value="Genomic_DNA"/>
</dbReference>
<keyword evidence="7" id="KW-1185">Reference proteome</keyword>
<keyword evidence="2 3" id="KW-0040">ANK repeat</keyword>
<organism evidence="6 7">
    <name type="scientific">Penicillium cataractarum</name>
    <dbReference type="NCBI Taxonomy" id="2100454"/>
    <lineage>
        <taxon>Eukaryota</taxon>
        <taxon>Fungi</taxon>
        <taxon>Dikarya</taxon>
        <taxon>Ascomycota</taxon>
        <taxon>Pezizomycotina</taxon>
        <taxon>Eurotiomycetes</taxon>
        <taxon>Eurotiomycetidae</taxon>
        <taxon>Eurotiales</taxon>
        <taxon>Aspergillaceae</taxon>
        <taxon>Penicillium</taxon>
    </lineage>
</organism>
<feature type="repeat" description="ANK" evidence="3">
    <location>
        <begin position="410"/>
        <end position="437"/>
    </location>
</feature>
<sequence length="591" mass="66764">MSLLNLPNELLRQIIGDLRLPKDLSCLARVNRDFYDIFLPWLYDSEIDRDGCHKVLVFATQMGHISTVRLLLRLNADRSIQGKSQLNPNGLMKGDYFRYRGLGLLAWSSIRGDVDMIRLLLEIESIPVDIKCPKGRTPLSFAAEQGHLDIVRLLLGAGADPNTQDDIKRTPLHWAGSPEPMKGPRNIPGNTEILSLDPRFPFHCPVMAYFEEDIVGSISWDDAQNIKRYCTQCPEAKDLDQSASLASISLSWSCGEHYEEVLKLLLQHGANVNLLDEKLRTPFCWAAACGYLPLMELLLDHGASLHSPESYRSPISWAAENGRISAVQFLIDRGVSIESHGESCISPLSYAAMKGHYDLVELLVENTVRREREDFSSDWSPLTWAAVAGHEEVVELLLSSHLRKWPDLPLGSTALCWAACRGHTAIIEILLSAGAEMAPFPKIYDSLTPLQLATRSKHEDTIKYLLRTGKAEINAMDSHGWTALTWTSWASYDTQNNEKDTRIKQHLLDHGAASSYEACQVRNRHLPHLFYQRQLPTQSNRNGRWPISFRVDWTSLARGERFRCISYFVPGLTPATMRLFEGWSYNRPVSE</sequence>
<proteinExistence type="predicted"/>
<dbReference type="Pfam" id="PF00023">
    <property type="entry name" value="Ank"/>
    <property type="match status" value="1"/>
</dbReference>
<dbReference type="PROSITE" id="PS50297">
    <property type="entry name" value="ANK_REP_REGION"/>
    <property type="match status" value="3"/>
</dbReference>
<dbReference type="PROSITE" id="PS50088">
    <property type="entry name" value="ANK_REPEAT"/>
    <property type="match status" value="5"/>
</dbReference>
<dbReference type="OrthoDB" id="341259at2759"/>
<evidence type="ECO:0000313" key="7">
    <source>
        <dbReference type="Proteomes" id="UP001147782"/>
    </source>
</evidence>
<dbReference type="InterPro" id="IPR036770">
    <property type="entry name" value="Ankyrin_rpt-contain_sf"/>
</dbReference>
<evidence type="ECO:0000259" key="5">
    <source>
        <dbReference type="PROSITE" id="PS50181"/>
    </source>
</evidence>
<evidence type="ECO:0000256" key="4">
    <source>
        <dbReference type="SAM" id="MobiDB-lite"/>
    </source>
</evidence>
<feature type="domain" description="F-box" evidence="5">
    <location>
        <begin position="1"/>
        <end position="37"/>
    </location>
</feature>